<evidence type="ECO:0000313" key="2">
    <source>
        <dbReference type="Proteomes" id="UP001067235"/>
    </source>
</evidence>
<proteinExistence type="predicted"/>
<reference evidence="1" key="1">
    <citation type="submission" date="2022-12" db="EMBL/GenBank/DDBJ databases">
        <authorList>
            <person name="Krivoruchko A.V."/>
            <person name="Elkin A."/>
        </authorList>
    </citation>
    <scope>NUCLEOTIDE SEQUENCE</scope>
    <source>
        <strain evidence="1">IEGM 1388</strain>
    </source>
</reference>
<organism evidence="1 2">
    <name type="scientific">Gordonia rubripertincta</name>
    <name type="common">Rhodococcus corallinus</name>
    <dbReference type="NCBI Taxonomy" id="36822"/>
    <lineage>
        <taxon>Bacteria</taxon>
        <taxon>Bacillati</taxon>
        <taxon>Actinomycetota</taxon>
        <taxon>Actinomycetes</taxon>
        <taxon>Mycobacteriales</taxon>
        <taxon>Gordoniaceae</taxon>
        <taxon>Gordonia</taxon>
    </lineage>
</organism>
<gene>
    <name evidence="1" type="ORF">O4213_24155</name>
</gene>
<dbReference type="InterPro" id="IPR029044">
    <property type="entry name" value="Nucleotide-diphossugar_trans"/>
</dbReference>
<comment type="caution">
    <text evidence="1">The sequence shown here is derived from an EMBL/GenBank/DDBJ whole genome shotgun (WGS) entry which is preliminary data.</text>
</comment>
<protein>
    <submittedName>
        <fullName evidence="1">TIGR04282 family arsenosugar biosynthesis glycosyltransferase</fullName>
    </submittedName>
</protein>
<dbReference type="SUPFAM" id="SSF53448">
    <property type="entry name" value="Nucleotide-diphospho-sugar transferases"/>
    <property type="match status" value="1"/>
</dbReference>
<dbReference type="EMBL" id="JAPWIE010000008">
    <property type="protein sequence ID" value="MCZ4553103.1"/>
    <property type="molecule type" value="Genomic_DNA"/>
</dbReference>
<dbReference type="NCBIfam" id="TIGR04282">
    <property type="entry name" value="glyco_like_cofC"/>
    <property type="match status" value="1"/>
</dbReference>
<name>A0ABT4N1G6_GORRU</name>
<dbReference type="Pfam" id="PF09837">
    <property type="entry name" value="DUF2064"/>
    <property type="match status" value="1"/>
</dbReference>
<dbReference type="PANTHER" id="PTHR36529:SF1">
    <property type="entry name" value="GLYCOSYLTRANSFERASE"/>
    <property type="match status" value="1"/>
</dbReference>
<dbReference type="PANTHER" id="PTHR36529">
    <property type="entry name" value="SLL1095 PROTEIN"/>
    <property type="match status" value="1"/>
</dbReference>
<dbReference type="Proteomes" id="UP001067235">
    <property type="component" value="Unassembled WGS sequence"/>
</dbReference>
<evidence type="ECO:0000313" key="1">
    <source>
        <dbReference type="EMBL" id="MCZ4553103.1"/>
    </source>
</evidence>
<accession>A0ABT4N1G6</accession>
<dbReference type="InterPro" id="IPR018641">
    <property type="entry name" value="Trfase_1_rSAM/seldom-assoc"/>
</dbReference>
<keyword evidence="2" id="KW-1185">Reference proteome</keyword>
<sequence length="226" mass="23655">MFTDTPRGILIVAKAPVPGQVKTRLTEKYSEVEAAELAAAALLDTLDTALSVGTAPVVVAMTGALSDAVAVEEIGWRLRHTTVIAQHGNTFGERLQNAHRDTDDVVHGAVFQVGMDTPQITAGQFRAALAALDETDCVLGPATDGGWWGLGLHDARGAHTLTGVPMSSAETGAATRSALETDGLRVTELPELCDVDHPEDIDGVARRCAPGSRFASTAATLMERSS</sequence>
<dbReference type="RefSeq" id="WP_301573739.1">
    <property type="nucleotide sequence ID" value="NZ_JAPWIE010000008.1"/>
</dbReference>
<dbReference type="Gene3D" id="3.90.550.10">
    <property type="entry name" value="Spore Coat Polysaccharide Biosynthesis Protein SpsA, Chain A"/>
    <property type="match status" value="1"/>
</dbReference>